<organism evidence="2 3">
    <name type="scientific">Knufia obscura</name>
    <dbReference type="NCBI Taxonomy" id="1635080"/>
    <lineage>
        <taxon>Eukaryota</taxon>
        <taxon>Fungi</taxon>
        <taxon>Dikarya</taxon>
        <taxon>Ascomycota</taxon>
        <taxon>Pezizomycotina</taxon>
        <taxon>Eurotiomycetes</taxon>
        <taxon>Chaetothyriomycetidae</taxon>
        <taxon>Chaetothyriales</taxon>
        <taxon>Trichomeriaceae</taxon>
        <taxon>Knufia</taxon>
    </lineage>
</organism>
<keyword evidence="3" id="KW-1185">Reference proteome</keyword>
<name>A0ABR0RDY6_9EURO</name>
<dbReference type="GeneID" id="90002883"/>
<dbReference type="EMBL" id="JAVHJV010000013">
    <property type="protein sequence ID" value="KAK5938463.1"/>
    <property type="molecule type" value="Genomic_DNA"/>
</dbReference>
<reference evidence="2 3" key="1">
    <citation type="journal article" date="2023" name="Res Sq">
        <title>Genomic and morphological characterization of Knufia obscura isolated from the Mars 2020 spacecraft assembly facility.</title>
        <authorList>
            <person name="Chander A.M."/>
            <person name="Teixeira M.M."/>
            <person name="Singh N.K."/>
            <person name="Williams M.P."/>
            <person name="Parker C.W."/>
            <person name="Leo P."/>
            <person name="Stajich J.E."/>
            <person name="Torok T."/>
            <person name="Tighe S."/>
            <person name="Mason C.E."/>
            <person name="Venkateswaran K."/>
        </authorList>
    </citation>
    <scope>NUCLEOTIDE SEQUENCE [LARGE SCALE GENOMIC DNA]</scope>
    <source>
        <strain evidence="2 3">CCFEE 5817</strain>
    </source>
</reference>
<sequence>MASLRAADTTRAMLAPTIFEQYATFEALVIFWLIMSRLVMNFSILTAAAPSLYRFLNELHSGPGFGGMLDRTQYELSQFTSSDERRKKPTGYIRKKSKADESRFRPDVDGKSYDVNVHENRKSLDVMSKSSGHGSEDMIIKQTTAWTVKTYNRGGDASAAPPRLEEAQT</sequence>
<evidence type="ECO:0000313" key="3">
    <source>
        <dbReference type="Proteomes" id="UP001334248"/>
    </source>
</evidence>
<evidence type="ECO:0000256" key="1">
    <source>
        <dbReference type="SAM" id="MobiDB-lite"/>
    </source>
</evidence>
<protein>
    <submittedName>
        <fullName evidence="2">Uncharacterized protein</fullName>
    </submittedName>
</protein>
<gene>
    <name evidence="2" type="ORF">PMZ80_009434</name>
</gene>
<dbReference type="RefSeq" id="XP_064726553.1">
    <property type="nucleotide sequence ID" value="XM_064877828.1"/>
</dbReference>
<accession>A0ABR0RDY6</accession>
<comment type="caution">
    <text evidence="2">The sequence shown here is derived from an EMBL/GenBank/DDBJ whole genome shotgun (WGS) entry which is preliminary data.</text>
</comment>
<feature type="region of interest" description="Disordered" evidence="1">
    <location>
        <begin position="78"/>
        <end position="111"/>
    </location>
</feature>
<feature type="compositionally biased region" description="Basic and acidic residues" evidence="1">
    <location>
        <begin position="98"/>
        <end position="111"/>
    </location>
</feature>
<dbReference type="Proteomes" id="UP001334248">
    <property type="component" value="Unassembled WGS sequence"/>
</dbReference>
<evidence type="ECO:0000313" key="2">
    <source>
        <dbReference type="EMBL" id="KAK5938463.1"/>
    </source>
</evidence>
<feature type="compositionally biased region" description="Basic residues" evidence="1">
    <location>
        <begin position="87"/>
        <end position="97"/>
    </location>
</feature>
<proteinExistence type="predicted"/>